<dbReference type="EMBL" id="HQ332141">
    <property type="protein sequence ID" value="AGN33826.1"/>
    <property type="molecule type" value="Genomic_DNA"/>
</dbReference>
<evidence type="ECO:0000313" key="2">
    <source>
        <dbReference type="Proteomes" id="UP000202528"/>
    </source>
</evidence>
<dbReference type="RefSeq" id="YP_008126573.1">
    <property type="nucleotide sequence ID" value="NC_021537.1"/>
</dbReference>
<name>R9TMM9_9CAUD</name>
<organism evidence="1 2">
    <name type="scientific">Halorubrum virus CGphi46</name>
    <dbReference type="NCBI Taxonomy" id="754066"/>
    <lineage>
        <taxon>Viruses</taxon>
        <taxon>Duplodnaviria</taxon>
        <taxon>Heunggongvirae</taxon>
        <taxon>Uroviricota</taxon>
        <taxon>Caudoviricetes</taxon>
        <taxon>Kirjokansivirales</taxon>
        <taxon>Graaviviridae</taxon>
        <taxon>Seejivirus</taxon>
        <taxon>Seejivirus salhabitans</taxon>
    </lineage>
</organism>
<accession>R9TMM9</accession>
<reference evidence="1 2" key="1">
    <citation type="submission" date="2010-09" db="EMBL/GenBank/DDBJ databases">
        <title>The Genome Sequence of Halorubrum phage CGphi46.</title>
        <authorList>
            <consortium name="The Broad Institute Genome Sequencing Platform"/>
            <person name="Henn M.R."/>
            <person name="Dillon J."/>
            <person name="Levin J."/>
            <person name="Malboeuf C."/>
            <person name="Casali M."/>
            <person name="Russ C."/>
            <person name="Lennon N."/>
            <person name="Chapman S.B."/>
            <person name="Erlich R."/>
            <person name="Young S.K."/>
            <person name="Yandava C."/>
            <person name="Zeng Q."/>
            <person name="Fitzgerald M.F."/>
            <person name="Alvarado L."/>
            <person name="Anderson S."/>
            <person name="Berlin A."/>
            <person name="Chen Z."/>
            <person name="Freedman E."/>
            <person name="Gellesch M."/>
            <person name="Goldberg J."/>
            <person name="Green L."/>
            <person name="Griggs A."/>
            <person name="Gujja S."/>
            <person name="Heilman E."/>
            <person name="Heiman D."/>
            <person name="Hollinger A."/>
            <person name="Howarth C."/>
            <person name="Larson L."/>
            <person name="Mehta T."/>
            <person name="Neiman D."/>
            <person name="Pearson M."/>
            <person name="Roberts A."/>
            <person name="Ryan E."/>
            <person name="Saif S."/>
            <person name="Shea T."/>
            <person name="Shenoy N."/>
            <person name="Sisk P."/>
            <person name="Stolte C."/>
            <person name="Sykes S."/>
            <person name="White J."/>
            <person name="Haas B."/>
            <person name="Nusbaum C."/>
            <person name="Birren B."/>
        </authorList>
    </citation>
    <scope>NUCLEOTIDE SEQUENCE [LARGE SCALE GENOMIC DNA]</scope>
    <source>
        <strain evidence="1 2">CGphi46</strain>
    </source>
</reference>
<dbReference type="KEGG" id="vg:16045685"/>
<dbReference type="GeneID" id="16045685"/>
<protein>
    <submittedName>
        <fullName evidence="1">Uncharacterized protein</fullName>
    </submittedName>
</protein>
<sequence length="57" mass="6176">MPERRDVAILDDEGDVAALVTITPMSVNGRDVADDARDTLVEAFDCEATPVEVARDE</sequence>
<evidence type="ECO:0000313" key="1">
    <source>
        <dbReference type="EMBL" id="AGN33826.1"/>
    </source>
</evidence>
<dbReference type="Proteomes" id="UP000202528">
    <property type="component" value="Segment"/>
</dbReference>
<proteinExistence type="predicted"/>
<keyword evidence="2" id="KW-1185">Reference proteome</keyword>
<gene>
    <name evidence="1" type="ORF">HALG_00038</name>
</gene>